<dbReference type="AlphaFoldDB" id="A0A4R7I3U0"/>
<dbReference type="InterPro" id="IPR037069">
    <property type="entry name" value="AcylCoA_DH/ox_N_sf"/>
</dbReference>
<dbReference type="InterPro" id="IPR013786">
    <property type="entry name" value="AcylCoA_DH/ox_N"/>
</dbReference>
<dbReference type="GO" id="GO:0050660">
    <property type="term" value="F:flavin adenine dinucleotide binding"/>
    <property type="evidence" value="ECO:0007669"/>
    <property type="project" value="InterPro"/>
</dbReference>
<sequence>MRRMADVIDELKSWLDENWDPDLTVAEWWERLGLAGWAAPALPTNAYGRDLSRNDAVKVAETIGEHGALGAPGGLGLLLAAPTIAMHGTQEQIDRYVRDIVTGQKAWCQLFSEPVAGSDLAGLQTRAVQDGDEWIVNGQKVWTSGGHYADLGMLIARTNSDVPKHQGITYFALDMHQDGVDIRPLKEMTGRALFNEVFMSDAVTTTDAMIGGQNNGWAVTNTTLAFERAGLGAGGGSAASSAAIRGTVAGHLDKRAGDFVQSRRSGGGGAQFRGAGKMLIELAKQTGAIDDPTIRQDLMRLHTLAEIGRMQTLRLKALKASGGDIPGFGNIGKLSMSDMMRLQRDLGLRILGPEGMLHAYESDAKAVLDEAVGKPMNGFVTELALFAQAPPIYGGTDQVQRNIIGERVLGLPKEPGPEKNTPFKDLPKNG</sequence>
<evidence type="ECO:0000256" key="4">
    <source>
        <dbReference type="ARBA" id="ARBA00022827"/>
    </source>
</evidence>
<organism evidence="11 12">
    <name type="scientific">Ilumatobacter fluminis</name>
    <dbReference type="NCBI Taxonomy" id="467091"/>
    <lineage>
        <taxon>Bacteria</taxon>
        <taxon>Bacillati</taxon>
        <taxon>Actinomycetota</taxon>
        <taxon>Acidimicrobiia</taxon>
        <taxon>Acidimicrobiales</taxon>
        <taxon>Ilumatobacteraceae</taxon>
        <taxon>Ilumatobacter</taxon>
    </lineage>
</organism>
<dbReference type="SUPFAM" id="SSF47203">
    <property type="entry name" value="Acyl-CoA dehydrogenase C-terminal domain-like"/>
    <property type="match status" value="1"/>
</dbReference>
<evidence type="ECO:0000313" key="11">
    <source>
        <dbReference type="EMBL" id="TDT17346.1"/>
    </source>
</evidence>
<dbReference type="Gene3D" id="1.10.540.10">
    <property type="entry name" value="Acyl-CoA dehydrogenase/oxidase, N-terminal domain"/>
    <property type="match status" value="1"/>
</dbReference>
<keyword evidence="12" id="KW-1185">Reference proteome</keyword>
<proteinExistence type="inferred from homology"/>
<dbReference type="SUPFAM" id="SSF56645">
    <property type="entry name" value="Acyl-CoA dehydrogenase NM domain-like"/>
    <property type="match status" value="1"/>
</dbReference>
<evidence type="ECO:0000313" key="12">
    <source>
        <dbReference type="Proteomes" id="UP000294558"/>
    </source>
</evidence>
<dbReference type="InterPro" id="IPR006091">
    <property type="entry name" value="Acyl-CoA_Oxase/DH_mid-dom"/>
</dbReference>
<dbReference type="FunFam" id="2.40.110.10:FF:000011">
    <property type="entry name" value="Acyl-CoA dehydrogenase FadE34"/>
    <property type="match status" value="1"/>
</dbReference>
<evidence type="ECO:0000256" key="7">
    <source>
        <dbReference type="SAM" id="MobiDB-lite"/>
    </source>
</evidence>
<reference evidence="11 12" key="1">
    <citation type="submission" date="2019-03" db="EMBL/GenBank/DDBJ databases">
        <title>Sequencing the genomes of 1000 actinobacteria strains.</title>
        <authorList>
            <person name="Klenk H.-P."/>
        </authorList>
    </citation>
    <scope>NUCLEOTIDE SEQUENCE [LARGE SCALE GENOMIC DNA]</scope>
    <source>
        <strain evidence="11 12">DSM 18936</strain>
    </source>
</reference>
<protein>
    <submittedName>
        <fullName evidence="11">Alkylation response protein AidB-like acyl-CoA dehydrogenase</fullName>
    </submittedName>
</protein>
<feature type="compositionally biased region" description="Basic and acidic residues" evidence="7">
    <location>
        <begin position="415"/>
        <end position="430"/>
    </location>
</feature>
<evidence type="ECO:0000259" key="9">
    <source>
        <dbReference type="Pfam" id="PF02770"/>
    </source>
</evidence>
<evidence type="ECO:0000256" key="3">
    <source>
        <dbReference type="ARBA" id="ARBA00022630"/>
    </source>
</evidence>
<evidence type="ECO:0000256" key="1">
    <source>
        <dbReference type="ARBA" id="ARBA00001974"/>
    </source>
</evidence>
<dbReference type="InterPro" id="IPR009100">
    <property type="entry name" value="AcylCoA_DH/oxidase_NM_dom_sf"/>
</dbReference>
<dbReference type="InterPro" id="IPR046373">
    <property type="entry name" value="Acyl-CoA_Oxase/DH_mid-dom_sf"/>
</dbReference>
<dbReference type="GO" id="GO:0005886">
    <property type="term" value="C:plasma membrane"/>
    <property type="evidence" value="ECO:0007669"/>
    <property type="project" value="TreeGrafter"/>
</dbReference>
<dbReference type="Gene3D" id="1.20.140.10">
    <property type="entry name" value="Butyryl-CoA Dehydrogenase, subunit A, domain 3"/>
    <property type="match status" value="1"/>
</dbReference>
<feature type="domain" description="Acyl-CoA dehydrogenase/oxidase C-terminal" evidence="8">
    <location>
        <begin position="283"/>
        <end position="409"/>
    </location>
</feature>
<dbReference type="Proteomes" id="UP000294558">
    <property type="component" value="Unassembled WGS sequence"/>
</dbReference>
<evidence type="ECO:0000256" key="2">
    <source>
        <dbReference type="ARBA" id="ARBA00009347"/>
    </source>
</evidence>
<dbReference type="Pfam" id="PF02771">
    <property type="entry name" value="Acyl-CoA_dh_N"/>
    <property type="match status" value="1"/>
</dbReference>
<name>A0A4R7I3U0_9ACTN</name>
<evidence type="ECO:0000259" key="10">
    <source>
        <dbReference type="Pfam" id="PF02771"/>
    </source>
</evidence>
<feature type="domain" description="Acyl-CoA oxidase/dehydrogenase middle" evidence="9">
    <location>
        <begin position="108"/>
        <end position="191"/>
    </location>
</feature>
<dbReference type="Pfam" id="PF00441">
    <property type="entry name" value="Acyl-CoA_dh_1"/>
    <property type="match status" value="1"/>
</dbReference>
<dbReference type="Gene3D" id="2.40.110.10">
    <property type="entry name" value="Butyryl-CoA Dehydrogenase, subunit A, domain 2"/>
    <property type="match status" value="1"/>
</dbReference>
<evidence type="ECO:0000259" key="8">
    <source>
        <dbReference type="Pfam" id="PF00441"/>
    </source>
</evidence>
<dbReference type="Pfam" id="PF02770">
    <property type="entry name" value="Acyl-CoA_dh_M"/>
    <property type="match status" value="1"/>
</dbReference>
<keyword evidence="5 6" id="KW-0560">Oxidoreductase</keyword>
<dbReference type="InterPro" id="IPR036250">
    <property type="entry name" value="AcylCo_DH-like_C"/>
</dbReference>
<keyword evidence="4 6" id="KW-0274">FAD</keyword>
<comment type="caution">
    <text evidence="11">The sequence shown here is derived from an EMBL/GenBank/DDBJ whole genome shotgun (WGS) entry which is preliminary data.</text>
</comment>
<keyword evidence="3 6" id="KW-0285">Flavoprotein</keyword>
<evidence type="ECO:0000256" key="6">
    <source>
        <dbReference type="RuleBase" id="RU362125"/>
    </source>
</evidence>
<gene>
    <name evidence="11" type="ORF">BDK89_2954</name>
</gene>
<feature type="region of interest" description="Disordered" evidence="7">
    <location>
        <begin position="410"/>
        <end position="430"/>
    </location>
</feature>
<dbReference type="InterPro" id="IPR009075">
    <property type="entry name" value="AcylCo_DH/oxidase_C"/>
</dbReference>
<comment type="cofactor">
    <cofactor evidence="1 6">
        <name>FAD</name>
        <dbReference type="ChEBI" id="CHEBI:57692"/>
    </cofactor>
</comment>
<dbReference type="PANTHER" id="PTHR43292">
    <property type="entry name" value="ACYL-COA DEHYDROGENASE"/>
    <property type="match status" value="1"/>
</dbReference>
<accession>A0A4R7I3U0</accession>
<dbReference type="EMBL" id="SOAU01000001">
    <property type="protein sequence ID" value="TDT17346.1"/>
    <property type="molecule type" value="Genomic_DNA"/>
</dbReference>
<comment type="similarity">
    <text evidence="2 6">Belongs to the acyl-CoA dehydrogenase family.</text>
</comment>
<dbReference type="PANTHER" id="PTHR43292:SF4">
    <property type="entry name" value="ACYL-COA DEHYDROGENASE FADE34"/>
    <property type="match status" value="1"/>
</dbReference>
<evidence type="ECO:0000256" key="5">
    <source>
        <dbReference type="ARBA" id="ARBA00023002"/>
    </source>
</evidence>
<dbReference type="GO" id="GO:0016627">
    <property type="term" value="F:oxidoreductase activity, acting on the CH-CH group of donors"/>
    <property type="evidence" value="ECO:0007669"/>
    <property type="project" value="InterPro"/>
</dbReference>
<feature type="domain" description="Acyl-CoA dehydrogenase/oxidase N-terminal" evidence="10">
    <location>
        <begin position="16"/>
        <end position="103"/>
    </location>
</feature>
<dbReference type="InterPro" id="IPR052161">
    <property type="entry name" value="Mycobact_Acyl-CoA_DH"/>
</dbReference>